<dbReference type="PANTHER" id="PTHR32294:SF4">
    <property type="entry name" value="ERROR-PRONE DNA POLYMERASE"/>
    <property type="match status" value="1"/>
</dbReference>
<feature type="domain" description="Polymerase/histidinol phosphatase N-terminal" evidence="4">
    <location>
        <begin position="54"/>
        <end position="121"/>
    </location>
</feature>
<reference evidence="5" key="1">
    <citation type="submission" date="2018-05" db="EMBL/GenBank/DDBJ databases">
        <authorList>
            <person name="Lanie J.A."/>
            <person name="Ng W.-L."/>
            <person name="Kazmierczak K.M."/>
            <person name="Andrzejewski T.M."/>
            <person name="Davidsen T.M."/>
            <person name="Wayne K.J."/>
            <person name="Tettelin H."/>
            <person name="Glass J.I."/>
            <person name="Rusch D."/>
            <person name="Podicherti R."/>
            <person name="Tsui H.-C.T."/>
            <person name="Winkler M.E."/>
        </authorList>
    </citation>
    <scope>NUCLEOTIDE SEQUENCE</scope>
</reference>
<dbReference type="Gene3D" id="3.20.20.140">
    <property type="entry name" value="Metal-dependent hydrolases"/>
    <property type="match status" value="1"/>
</dbReference>
<keyword evidence="2" id="KW-0227">DNA damage</keyword>
<evidence type="ECO:0000256" key="1">
    <source>
        <dbReference type="ARBA" id="ARBA00022490"/>
    </source>
</evidence>
<dbReference type="AlphaFoldDB" id="A0A381QK72"/>
<feature type="non-terminal residue" evidence="5">
    <location>
        <position position="1"/>
    </location>
</feature>
<dbReference type="Pfam" id="PF07733">
    <property type="entry name" value="DNA_pol3_alpha"/>
    <property type="match status" value="1"/>
</dbReference>
<organism evidence="5">
    <name type="scientific">marine metagenome</name>
    <dbReference type="NCBI Taxonomy" id="408172"/>
    <lineage>
        <taxon>unclassified sequences</taxon>
        <taxon>metagenomes</taxon>
        <taxon>ecological metagenomes</taxon>
    </lineage>
</organism>
<feature type="non-terminal residue" evidence="5">
    <location>
        <position position="526"/>
    </location>
</feature>
<evidence type="ECO:0000256" key="3">
    <source>
        <dbReference type="ARBA" id="ARBA00023204"/>
    </source>
</evidence>
<dbReference type="EMBL" id="UINC01001381">
    <property type="protein sequence ID" value="SUZ79288.1"/>
    <property type="molecule type" value="Genomic_DNA"/>
</dbReference>
<dbReference type="InterPro" id="IPR004805">
    <property type="entry name" value="DnaE2/DnaE/PolC"/>
</dbReference>
<accession>A0A381QK72</accession>
<dbReference type="InterPro" id="IPR004013">
    <property type="entry name" value="PHP_dom"/>
</dbReference>
<evidence type="ECO:0000313" key="5">
    <source>
        <dbReference type="EMBL" id="SUZ79288.1"/>
    </source>
</evidence>
<sequence length="526" mass="56322">MGWSSSRMPWRELEGRLSDRSFGPVPRPALADVARPRPVGLSAGAAPGGRVPYAELHCHSHFSFLDGASSPDELVAEAVRLGLTTLALTDHDGFYGVVRFAEAAREHGLPTVFGSELSLDASTARTAVSDPSATHLLVLAEDPTGYARLGTAISEAQLAGSKGHPRLSLDRLTDLAGADPHWTVLTGCRKGAVPAALQRDGPAAAGRALDDLVERFGRQRVVVELWDHGYPLDAERNDALARLAVGAGLGVVATNNVHYHRPARRRLATAMAAVRARRSMDELDGWLPAAGTAHLRSGVEQARRFARWPSAVSAAAELGGRCAFDLRLVAPGLPPYPCPDGLDEMALLRRLAADGATDRYGGRTSERVVGAWAQVDRELDIIATLGFPGYFLVVWDIVEFCRREGILCQGRGSAANSAVCYALGITNADAVGLGLLFERFLSPERDGPPDIDLDIESGRREEVIQYVYGRYGRRHTAQVANVITYRARSAVRDAARALGYDPGQQDAFAKGLERRLSPDGGSASSG</sequence>
<dbReference type="GO" id="GO:0006260">
    <property type="term" value="P:DNA replication"/>
    <property type="evidence" value="ECO:0007669"/>
    <property type="project" value="InterPro"/>
</dbReference>
<keyword evidence="1" id="KW-0963">Cytoplasm</keyword>
<dbReference type="PANTHER" id="PTHR32294">
    <property type="entry name" value="DNA POLYMERASE III SUBUNIT ALPHA"/>
    <property type="match status" value="1"/>
</dbReference>
<dbReference type="InterPro" id="IPR016195">
    <property type="entry name" value="Pol/histidinol_Pase-like"/>
</dbReference>
<dbReference type="InterPro" id="IPR011708">
    <property type="entry name" value="DNA_pol3_alpha_NTPase_dom"/>
</dbReference>
<evidence type="ECO:0000259" key="4">
    <source>
        <dbReference type="SMART" id="SM00481"/>
    </source>
</evidence>
<dbReference type="GO" id="GO:0006281">
    <property type="term" value="P:DNA repair"/>
    <property type="evidence" value="ECO:0007669"/>
    <property type="project" value="UniProtKB-KW"/>
</dbReference>
<protein>
    <recommendedName>
        <fullName evidence="4">Polymerase/histidinol phosphatase N-terminal domain-containing protein</fullName>
    </recommendedName>
</protein>
<name>A0A381QK72_9ZZZZ</name>
<dbReference type="SMART" id="SM00481">
    <property type="entry name" value="POLIIIAc"/>
    <property type="match status" value="1"/>
</dbReference>
<keyword evidence="3" id="KW-0234">DNA repair</keyword>
<evidence type="ECO:0000256" key="2">
    <source>
        <dbReference type="ARBA" id="ARBA00022763"/>
    </source>
</evidence>
<gene>
    <name evidence="5" type="ORF">METZ01_LOCUS32142</name>
</gene>
<dbReference type="GO" id="GO:0008408">
    <property type="term" value="F:3'-5' exonuclease activity"/>
    <property type="evidence" value="ECO:0007669"/>
    <property type="project" value="InterPro"/>
</dbReference>
<proteinExistence type="predicted"/>
<dbReference type="SUPFAM" id="SSF89550">
    <property type="entry name" value="PHP domain-like"/>
    <property type="match status" value="1"/>
</dbReference>
<dbReference type="InterPro" id="IPR003141">
    <property type="entry name" value="Pol/His_phosphatase_N"/>
</dbReference>
<dbReference type="Pfam" id="PF02811">
    <property type="entry name" value="PHP"/>
    <property type="match status" value="1"/>
</dbReference>